<protein>
    <submittedName>
        <fullName evidence="1">Uncharacterized protein</fullName>
    </submittedName>
</protein>
<accession>A0AAV4N043</accession>
<gene>
    <name evidence="1" type="ORF">CDAR_508501</name>
</gene>
<name>A0AAV4N043_9ARAC</name>
<sequence>MVAKEREKKIASNAKCSADWRGLLALFCGVGAHSYRPFTLHSVSIYRAQWELVDRGNQSWTRDSITAEQDISDNVTRSDIQKSSYPLAEIAPLVDSCAHR</sequence>
<dbReference type="EMBL" id="BPLQ01001079">
    <property type="protein sequence ID" value="GIX78100.1"/>
    <property type="molecule type" value="Genomic_DNA"/>
</dbReference>
<comment type="caution">
    <text evidence="1">The sequence shown here is derived from an EMBL/GenBank/DDBJ whole genome shotgun (WGS) entry which is preliminary data.</text>
</comment>
<dbReference type="Proteomes" id="UP001054837">
    <property type="component" value="Unassembled WGS sequence"/>
</dbReference>
<dbReference type="AlphaFoldDB" id="A0AAV4N043"/>
<keyword evidence="2" id="KW-1185">Reference proteome</keyword>
<evidence type="ECO:0000313" key="2">
    <source>
        <dbReference type="Proteomes" id="UP001054837"/>
    </source>
</evidence>
<reference evidence="1 2" key="1">
    <citation type="submission" date="2021-06" db="EMBL/GenBank/DDBJ databases">
        <title>Caerostris darwini draft genome.</title>
        <authorList>
            <person name="Kono N."/>
            <person name="Arakawa K."/>
        </authorList>
    </citation>
    <scope>NUCLEOTIDE SEQUENCE [LARGE SCALE GENOMIC DNA]</scope>
</reference>
<evidence type="ECO:0000313" key="1">
    <source>
        <dbReference type="EMBL" id="GIX78100.1"/>
    </source>
</evidence>
<organism evidence="1 2">
    <name type="scientific">Caerostris darwini</name>
    <dbReference type="NCBI Taxonomy" id="1538125"/>
    <lineage>
        <taxon>Eukaryota</taxon>
        <taxon>Metazoa</taxon>
        <taxon>Ecdysozoa</taxon>
        <taxon>Arthropoda</taxon>
        <taxon>Chelicerata</taxon>
        <taxon>Arachnida</taxon>
        <taxon>Araneae</taxon>
        <taxon>Araneomorphae</taxon>
        <taxon>Entelegynae</taxon>
        <taxon>Araneoidea</taxon>
        <taxon>Araneidae</taxon>
        <taxon>Caerostris</taxon>
    </lineage>
</organism>
<proteinExistence type="predicted"/>